<protein>
    <submittedName>
        <fullName evidence="1">Uncharacterized protein</fullName>
    </submittedName>
</protein>
<evidence type="ECO:0000313" key="2">
    <source>
        <dbReference type="Proteomes" id="UP000265520"/>
    </source>
</evidence>
<proteinExistence type="predicted"/>
<organism evidence="1 2">
    <name type="scientific">Trifolium medium</name>
    <dbReference type="NCBI Taxonomy" id="97028"/>
    <lineage>
        <taxon>Eukaryota</taxon>
        <taxon>Viridiplantae</taxon>
        <taxon>Streptophyta</taxon>
        <taxon>Embryophyta</taxon>
        <taxon>Tracheophyta</taxon>
        <taxon>Spermatophyta</taxon>
        <taxon>Magnoliopsida</taxon>
        <taxon>eudicotyledons</taxon>
        <taxon>Gunneridae</taxon>
        <taxon>Pentapetalae</taxon>
        <taxon>rosids</taxon>
        <taxon>fabids</taxon>
        <taxon>Fabales</taxon>
        <taxon>Fabaceae</taxon>
        <taxon>Papilionoideae</taxon>
        <taxon>50 kb inversion clade</taxon>
        <taxon>NPAAA clade</taxon>
        <taxon>Hologalegina</taxon>
        <taxon>IRL clade</taxon>
        <taxon>Trifolieae</taxon>
        <taxon>Trifolium</taxon>
    </lineage>
</organism>
<accession>A0A392SKF6</accession>
<dbReference type="Proteomes" id="UP000265520">
    <property type="component" value="Unassembled WGS sequence"/>
</dbReference>
<reference evidence="1 2" key="1">
    <citation type="journal article" date="2018" name="Front. Plant Sci.">
        <title>Red Clover (Trifolium pratense) and Zigzag Clover (T. medium) - A Picture of Genomic Similarities and Differences.</title>
        <authorList>
            <person name="Dluhosova J."/>
            <person name="Istvanek J."/>
            <person name="Nedelnik J."/>
            <person name="Repkova J."/>
        </authorList>
    </citation>
    <scope>NUCLEOTIDE SEQUENCE [LARGE SCALE GENOMIC DNA]</scope>
    <source>
        <strain evidence="2">cv. 10/8</strain>
        <tissue evidence="1">Leaf</tissue>
    </source>
</reference>
<comment type="caution">
    <text evidence="1">The sequence shown here is derived from an EMBL/GenBank/DDBJ whole genome shotgun (WGS) entry which is preliminary data.</text>
</comment>
<evidence type="ECO:0000313" key="1">
    <source>
        <dbReference type="EMBL" id="MCI49139.1"/>
    </source>
</evidence>
<keyword evidence="2" id="KW-1185">Reference proteome</keyword>
<name>A0A392SKF6_9FABA</name>
<dbReference type="AlphaFoldDB" id="A0A392SKF6"/>
<sequence>SLDFRLFEGTHAADIAAPSVKEPTGVLSRQQMIADLKVVRKTLDAVQFEKLRGKLGICLFESNY</sequence>
<dbReference type="EMBL" id="LXQA010396490">
    <property type="protein sequence ID" value="MCI49139.1"/>
    <property type="molecule type" value="Genomic_DNA"/>
</dbReference>
<feature type="non-terminal residue" evidence="1">
    <location>
        <position position="1"/>
    </location>
</feature>